<dbReference type="HAMAP" id="MF_00514">
    <property type="entry name" value="Ribosomal_bL35"/>
    <property type="match status" value="1"/>
</dbReference>
<accession>A0A4P9Y1F5</accession>
<evidence type="ECO:0000256" key="2">
    <source>
        <dbReference type="ARBA" id="ARBA00022980"/>
    </source>
</evidence>
<dbReference type="PRINTS" id="PR00064">
    <property type="entry name" value="RIBOSOMALL35"/>
</dbReference>
<organism evidence="5 6">
    <name type="scientific">Piptocephalis cylindrospora</name>
    <dbReference type="NCBI Taxonomy" id="1907219"/>
    <lineage>
        <taxon>Eukaryota</taxon>
        <taxon>Fungi</taxon>
        <taxon>Fungi incertae sedis</taxon>
        <taxon>Zoopagomycota</taxon>
        <taxon>Zoopagomycotina</taxon>
        <taxon>Zoopagomycetes</taxon>
        <taxon>Zoopagales</taxon>
        <taxon>Piptocephalidaceae</taxon>
        <taxon>Piptocephalis</taxon>
    </lineage>
</organism>
<evidence type="ECO:0000256" key="1">
    <source>
        <dbReference type="ARBA" id="ARBA00006598"/>
    </source>
</evidence>
<dbReference type="GO" id="GO:0015934">
    <property type="term" value="C:large ribosomal subunit"/>
    <property type="evidence" value="ECO:0007669"/>
    <property type="project" value="TreeGrafter"/>
</dbReference>
<dbReference type="Gene3D" id="4.10.410.60">
    <property type="match status" value="1"/>
</dbReference>
<name>A0A4P9Y1F5_9FUNG</name>
<dbReference type="InterPro" id="IPR021137">
    <property type="entry name" value="Ribosomal_bL35-like"/>
</dbReference>
<evidence type="ECO:0000256" key="4">
    <source>
        <dbReference type="RuleBase" id="RU000568"/>
    </source>
</evidence>
<dbReference type="InterPro" id="IPR001706">
    <property type="entry name" value="Ribosomal_bL35"/>
</dbReference>
<dbReference type="FunFam" id="4.10.410.60:FF:000001">
    <property type="entry name" value="50S ribosomal protein L35"/>
    <property type="match status" value="1"/>
</dbReference>
<dbReference type="OrthoDB" id="162638at2759"/>
<dbReference type="GO" id="GO:0003735">
    <property type="term" value="F:structural constituent of ribosome"/>
    <property type="evidence" value="ECO:0007669"/>
    <property type="project" value="InterPro"/>
</dbReference>
<reference evidence="6" key="1">
    <citation type="journal article" date="2018" name="Nat. Microbiol.">
        <title>Leveraging single-cell genomics to expand the fungal tree of life.</title>
        <authorList>
            <person name="Ahrendt S.R."/>
            <person name="Quandt C.A."/>
            <person name="Ciobanu D."/>
            <person name="Clum A."/>
            <person name="Salamov A."/>
            <person name="Andreopoulos B."/>
            <person name="Cheng J.F."/>
            <person name="Woyke T."/>
            <person name="Pelin A."/>
            <person name="Henrissat B."/>
            <person name="Reynolds N.K."/>
            <person name="Benny G.L."/>
            <person name="Smith M.E."/>
            <person name="James T.Y."/>
            <person name="Grigoriev I.V."/>
        </authorList>
    </citation>
    <scope>NUCLEOTIDE SEQUENCE [LARGE SCALE GENOMIC DNA]</scope>
</reference>
<dbReference type="AlphaFoldDB" id="A0A4P9Y1F5"/>
<sequence length="67" mass="7730">MGYKLKSHSGAKKRWTLTGSGLWKRQRSGKRHLNHGMSPQRIRDLRKPAFANPAQARQLYRLLPYGA</sequence>
<dbReference type="SUPFAM" id="SSF143034">
    <property type="entry name" value="L35p-like"/>
    <property type="match status" value="1"/>
</dbReference>
<evidence type="ECO:0000313" key="6">
    <source>
        <dbReference type="Proteomes" id="UP000267251"/>
    </source>
</evidence>
<gene>
    <name evidence="5" type="ORF">BJ684DRAFT_11625</name>
</gene>
<keyword evidence="2 4" id="KW-0689">Ribosomal protein</keyword>
<dbReference type="InterPro" id="IPR037229">
    <property type="entry name" value="Ribosomal_bL35_sf"/>
</dbReference>
<keyword evidence="3 4" id="KW-0687">Ribonucleoprotein</keyword>
<comment type="similarity">
    <text evidence="1 4">Belongs to the bacterial ribosomal protein bL35 family.</text>
</comment>
<dbReference type="PANTHER" id="PTHR33343">
    <property type="entry name" value="54S RIBOSOMAL PROTEIN BL35M"/>
    <property type="match status" value="1"/>
</dbReference>
<dbReference type="Proteomes" id="UP000267251">
    <property type="component" value="Unassembled WGS sequence"/>
</dbReference>
<dbReference type="GO" id="GO:0006412">
    <property type="term" value="P:translation"/>
    <property type="evidence" value="ECO:0007669"/>
    <property type="project" value="InterPro"/>
</dbReference>
<dbReference type="PANTHER" id="PTHR33343:SF1">
    <property type="entry name" value="LARGE RIBOSOMAL SUBUNIT PROTEIN BL35M"/>
    <property type="match status" value="1"/>
</dbReference>
<dbReference type="NCBIfam" id="TIGR00001">
    <property type="entry name" value="rpmI_bact"/>
    <property type="match status" value="1"/>
</dbReference>
<dbReference type="Pfam" id="PF01632">
    <property type="entry name" value="Ribosomal_L35p"/>
    <property type="match status" value="1"/>
</dbReference>
<evidence type="ECO:0000313" key="5">
    <source>
        <dbReference type="EMBL" id="RKP12342.1"/>
    </source>
</evidence>
<protein>
    <recommendedName>
        <fullName evidence="4">50S ribosomal protein L35</fullName>
    </recommendedName>
</protein>
<dbReference type="EMBL" id="KZ988370">
    <property type="protein sequence ID" value="RKP12342.1"/>
    <property type="molecule type" value="Genomic_DNA"/>
</dbReference>
<evidence type="ECO:0000256" key="3">
    <source>
        <dbReference type="ARBA" id="ARBA00023274"/>
    </source>
</evidence>
<keyword evidence="6" id="KW-1185">Reference proteome</keyword>
<proteinExistence type="inferred from homology"/>